<dbReference type="EMBL" id="JAYWIO010000004">
    <property type="protein sequence ID" value="KAK7267642.1"/>
    <property type="molecule type" value="Genomic_DNA"/>
</dbReference>
<feature type="region of interest" description="Disordered" evidence="2">
    <location>
        <begin position="35"/>
        <end position="54"/>
    </location>
</feature>
<name>A0AAN9F1D0_CROPI</name>
<keyword evidence="4" id="KW-1185">Reference proteome</keyword>
<dbReference type="AlphaFoldDB" id="A0AAN9F1D0"/>
<evidence type="ECO:0000256" key="1">
    <source>
        <dbReference type="SAM" id="Coils"/>
    </source>
</evidence>
<evidence type="ECO:0000256" key="2">
    <source>
        <dbReference type="SAM" id="MobiDB-lite"/>
    </source>
</evidence>
<gene>
    <name evidence="3" type="ORF">RIF29_20320</name>
</gene>
<proteinExistence type="predicted"/>
<feature type="coiled-coil region" evidence="1">
    <location>
        <begin position="325"/>
        <end position="366"/>
    </location>
</feature>
<dbReference type="PANTHER" id="PTHR33476:SF4">
    <property type="entry name" value="POLAR LOCALIZATION DURING ASYMMETRIC DIVISION AND PROTEIN"/>
    <property type="match status" value="1"/>
</dbReference>
<organism evidence="3 4">
    <name type="scientific">Crotalaria pallida</name>
    <name type="common">Smooth rattlebox</name>
    <name type="synonym">Crotalaria striata</name>
    <dbReference type="NCBI Taxonomy" id="3830"/>
    <lineage>
        <taxon>Eukaryota</taxon>
        <taxon>Viridiplantae</taxon>
        <taxon>Streptophyta</taxon>
        <taxon>Embryophyta</taxon>
        <taxon>Tracheophyta</taxon>
        <taxon>Spermatophyta</taxon>
        <taxon>Magnoliopsida</taxon>
        <taxon>eudicotyledons</taxon>
        <taxon>Gunneridae</taxon>
        <taxon>Pentapetalae</taxon>
        <taxon>rosids</taxon>
        <taxon>fabids</taxon>
        <taxon>Fabales</taxon>
        <taxon>Fabaceae</taxon>
        <taxon>Papilionoideae</taxon>
        <taxon>50 kb inversion clade</taxon>
        <taxon>genistoids sensu lato</taxon>
        <taxon>core genistoids</taxon>
        <taxon>Crotalarieae</taxon>
        <taxon>Crotalaria</taxon>
    </lineage>
</organism>
<comment type="caution">
    <text evidence="3">The sequence shown here is derived from an EMBL/GenBank/DDBJ whole genome shotgun (WGS) entry which is preliminary data.</text>
</comment>
<dbReference type="PANTHER" id="PTHR33476">
    <property type="entry name" value="EMB|CAB62613.1"/>
    <property type="match status" value="1"/>
</dbReference>
<keyword evidence="1" id="KW-0175">Coiled coil</keyword>
<accession>A0AAN9F1D0</accession>
<dbReference type="GO" id="GO:0008356">
    <property type="term" value="P:asymmetric cell division"/>
    <property type="evidence" value="ECO:0007669"/>
    <property type="project" value="InterPro"/>
</dbReference>
<sequence length="465" mass="50753">MWPLLLATAIAASTGLATKLFLTLLNNATDNINHPHANSSASSHDESDSGHDPETRVRNRVFVFNASESPRHGGGSHSRSKLSKNVATVRAPVVEQRGNRLQPFCFNKRETNDRVLVPCSSSQVETSYWGSTLHSSDNSFSAGLGFGIMYMMSAEKDEISKLTGTMKEIAISVQELKSELDIKKSFCVHQISDPNGNIDTNSCKMSGKHYEVMLKKTNSEFRNPNAKIWSPINDGGECGSSALTEEPEPQVLELDQLEAELEFELQKLSGCTVDGPGHELKRPTLDELGVPDEACNGIDDPNFNYLQSPAVLASELNQKLSHLLIKQQEKQIAELESELHRAQSNLQQKEAELHALKDYVKRLIELSLSAVSDDETQVLSDPKGSIDLDKDNMDSFSKQSVGAKRPFDSESCSYCMLNDCDLCEHTIIQGESGVGECTNTGGKSVAAVATTVIAAINQGCVFGSR</sequence>
<evidence type="ECO:0000313" key="4">
    <source>
        <dbReference type="Proteomes" id="UP001372338"/>
    </source>
</evidence>
<feature type="compositionally biased region" description="Basic and acidic residues" evidence="2">
    <location>
        <begin position="43"/>
        <end position="54"/>
    </location>
</feature>
<dbReference type="InterPro" id="IPR040348">
    <property type="entry name" value="POLAR-like"/>
</dbReference>
<dbReference type="Proteomes" id="UP001372338">
    <property type="component" value="Unassembled WGS sequence"/>
</dbReference>
<reference evidence="3 4" key="1">
    <citation type="submission" date="2024-01" db="EMBL/GenBank/DDBJ databases">
        <title>The genomes of 5 underutilized Papilionoideae crops provide insights into root nodulation and disease resistanc.</title>
        <authorList>
            <person name="Yuan L."/>
        </authorList>
    </citation>
    <scope>NUCLEOTIDE SEQUENCE [LARGE SCALE GENOMIC DNA]</scope>
    <source>
        <strain evidence="3">ZHUSHIDOU_FW_LH</strain>
        <tissue evidence="3">Leaf</tissue>
    </source>
</reference>
<protein>
    <submittedName>
        <fullName evidence="3">Uncharacterized protein</fullName>
    </submittedName>
</protein>
<evidence type="ECO:0000313" key="3">
    <source>
        <dbReference type="EMBL" id="KAK7267642.1"/>
    </source>
</evidence>